<organism evidence="11">
    <name type="scientific">Solibacter usitatus (strain Ellin6076)</name>
    <dbReference type="NCBI Taxonomy" id="234267"/>
    <lineage>
        <taxon>Bacteria</taxon>
        <taxon>Pseudomonadati</taxon>
        <taxon>Acidobacteriota</taxon>
        <taxon>Terriglobia</taxon>
        <taxon>Bryobacterales</taxon>
        <taxon>Solibacteraceae</taxon>
        <taxon>Candidatus Solibacter</taxon>
    </lineage>
</organism>
<evidence type="ECO:0000259" key="10">
    <source>
        <dbReference type="Pfam" id="PF25975"/>
    </source>
</evidence>
<dbReference type="HOGENOM" id="CLU_018816_13_3_0"/>
<evidence type="ECO:0000256" key="1">
    <source>
        <dbReference type="ARBA" id="ARBA00009477"/>
    </source>
</evidence>
<dbReference type="Gene3D" id="2.40.50.100">
    <property type="match status" value="1"/>
</dbReference>
<dbReference type="Gene3D" id="2.40.30.170">
    <property type="match status" value="1"/>
</dbReference>
<evidence type="ECO:0000256" key="2">
    <source>
        <dbReference type="ARBA" id="ARBA00022448"/>
    </source>
</evidence>
<name>Q01SJ2_SOLUE</name>
<dbReference type="PANTHER" id="PTHR30097:SF4">
    <property type="entry name" value="SLR6042 PROTEIN"/>
    <property type="match status" value="1"/>
</dbReference>
<feature type="domain" description="CzcB-like C-terminal circularly permuted SH3-like" evidence="10">
    <location>
        <begin position="329"/>
        <end position="387"/>
    </location>
</feature>
<dbReference type="Gene3D" id="2.40.420.20">
    <property type="match status" value="1"/>
</dbReference>
<gene>
    <name evidence="11" type="ordered locus">Acid_6454</name>
</gene>
<dbReference type="eggNOG" id="COG0845">
    <property type="taxonomic scope" value="Bacteria"/>
</dbReference>
<evidence type="ECO:0000256" key="6">
    <source>
        <dbReference type="SAM" id="Coils"/>
    </source>
</evidence>
<keyword evidence="4" id="KW-0105">Cadmium resistance</keyword>
<dbReference type="InterPro" id="IPR058792">
    <property type="entry name" value="Beta-barrel_RND_2"/>
</dbReference>
<dbReference type="EMBL" id="CP000473">
    <property type="protein sequence ID" value="ABJ87378.1"/>
    <property type="molecule type" value="Genomic_DNA"/>
</dbReference>
<feature type="coiled-coil region" evidence="6">
    <location>
        <begin position="129"/>
        <end position="194"/>
    </location>
</feature>
<dbReference type="GO" id="GO:0022857">
    <property type="term" value="F:transmembrane transporter activity"/>
    <property type="evidence" value="ECO:0007669"/>
    <property type="project" value="InterPro"/>
</dbReference>
<evidence type="ECO:0000313" key="11">
    <source>
        <dbReference type="EMBL" id="ABJ87378.1"/>
    </source>
</evidence>
<feature type="chain" id="PRO_5004163320" evidence="7">
    <location>
        <begin position="28"/>
        <end position="390"/>
    </location>
</feature>
<dbReference type="Gene3D" id="1.10.287.470">
    <property type="entry name" value="Helix hairpin bin"/>
    <property type="match status" value="1"/>
</dbReference>
<reference evidence="11" key="1">
    <citation type="submission" date="2006-10" db="EMBL/GenBank/DDBJ databases">
        <title>Complete sequence of Solibacter usitatus Ellin6076.</title>
        <authorList>
            <consortium name="US DOE Joint Genome Institute"/>
            <person name="Copeland A."/>
            <person name="Lucas S."/>
            <person name="Lapidus A."/>
            <person name="Barry K."/>
            <person name="Detter J.C."/>
            <person name="Glavina del Rio T."/>
            <person name="Hammon N."/>
            <person name="Israni S."/>
            <person name="Dalin E."/>
            <person name="Tice H."/>
            <person name="Pitluck S."/>
            <person name="Thompson L.S."/>
            <person name="Brettin T."/>
            <person name="Bruce D."/>
            <person name="Han C."/>
            <person name="Tapia R."/>
            <person name="Gilna P."/>
            <person name="Schmutz J."/>
            <person name="Larimer F."/>
            <person name="Land M."/>
            <person name="Hauser L."/>
            <person name="Kyrpides N."/>
            <person name="Mikhailova N."/>
            <person name="Janssen P.H."/>
            <person name="Kuske C.R."/>
            <person name="Richardson P."/>
        </authorList>
    </citation>
    <scope>NUCLEOTIDE SEQUENCE</scope>
    <source>
        <strain evidence="11">Ellin6076</strain>
    </source>
</reference>
<sequence length="390" mass="40991" precursor="true">MKNVHASCALILSILAILLTGCAKQEAKPVAAAAPAGEERQADGTVVIPADSPKLKEIHVAEVGTASVPSAEVTSPGKIEANPNLMSRVALPLAGRVSSVLVKLGDSVERGQTLLTLESPDADAGEAAYLQAQAAITQAKANLNKAQADYDRASDLFEHNAVAKKDVLTAENALAQAKSALEQSQAGLEQSERKLRMLGLKPGTFGQKVTVSAPISGKILDMSVAAGEYRNDTNAPLMTIADLSSVWVSSDVPESAIRFVAPGERIDVELTAYPGVTFHGKVTRIADVVDPQTRTIKVRAEMDNASGKLRPEMYGTIRHTEAMKTLPVVPAGAVLQGDGKTSVWVERAPGRFQPVEVKVGERAGNMLPVLSGLKAGTRIVADGAMLLRAQ</sequence>
<feature type="domain" description="CzcB-like barrel-sandwich hybrid" evidence="9">
    <location>
        <begin position="88"/>
        <end position="242"/>
    </location>
</feature>
<dbReference type="STRING" id="234267.Acid_6454"/>
<dbReference type="AlphaFoldDB" id="Q01SJ2"/>
<evidence type="ECO:0000256" key="5">
    <source>
        <dbReference type="ARBA" id="ARBA00058766"/>
    </source>
</evidence>
<dbReference type="FunFam" id="2.40.30.170:FF:000010">
    <property type="entry name" value="Efflux RND transporter periplasmic adaptor subunit"/>
    <property type="match status" value="1"/>
</dbReference>
<dbReference type="InParanoid" id="Q01SJ2"/>
<dbReference type="GO" id="GO:0015679">
    <property type="term" value="P:plasma membrane copper ion transport"/>
    <property type="evidence" value="ECO:0007669"/>
    <property type="project" value="TreeGrafter"/>
</dbReference>
<dbReference type="Pfam" id="PF25954">
    <property type="entry name" value="Beta-barrel_RND_2"/>
    <property type="match status" value="1"/>
</dbReference>
<dbReference type="InterPro" id="IPR058647">
    <property type="entry name" value="BSH_CzcB-like"/>
</dbReference>
<evidence type="ECO:0000256" key="3">
    <source>
        <dbReference type="ARBA" id="ARBA00022833"/>
    </source>
</evidence>
<keyword evidence="7" id="KW-0732">Signal</keyword>
<dbReference type="InterPro" id="IPR006143">
    <property type="entry name" value="RND_pump_MFP"/>
</dbReference>
<dbReference type="KEGG" id="sus:Acid_6454"/>
<dbReference type="SUPFAM" id="SSF111369">
    <property type="entry name" value="HlyD-like secretion proteins"/>
    <property type="match status" value="1"/>
</dbReference>
<keyword evidence="3" id="KW-0862">Zinc</keyword>
<dbReference type="Pfam" id="PF25973">
    <property type="entry name" value="BSH_CzcB"/>
    <property type="match status" value="1"/>
</dbReference>
<evidence type="ECO:0000259" key="9">
    <source>
        <dbReference type="Pfam" id="PF25973"/>
    </source>
</evidence>
<proteinExistence type="inferred from homology"/>
<dbReference type="PANTHER" id="PTHR30097">
    <property type="entry name" value="CATION EFFLUX SYSTEM PROTEIN CUSB"/>
    <property type="match status" value="1"/>
</dbReference>
<accession>Q01SJ2</accession>
<dbReference type="GO" id="GO:0030313">
    <property type="term" value="C:cell envelope"/>
    <property type="evidence" value="ECO:0007669"/>
    <property type="project" value="TreeGrafter"/>
</dbReference>
<protein>
    <submittedName>
        <fullName evidence="11">Efflux transporter, RND family, MFP subunit</fullName>
    </submittedName>
</protein>
<dbReference type="PROSITE" id="PS51257">
    <property type="entry name" value="PROKAR_LIPOPROTEIN"/>
    <property type="match status" value="1"/>
</dbReference>
<dbReference type="GO" id="GO:0046686">
    <property type="term" value="P:response to cadmium ion"/>
    <property type="evidence" value="ECO:0007669"/>
    <property type="project" value="UniProtKB-KW"/>
</dbReference>
<evidence type="ECO:0000259" key="8">
    <source>
        <dbReference type="Pfam" id="PF25954"/>
    </source>
</evidence>
<comment type="function">
    <text evidence="5">CzcA and CzcB together would act in zinc efflux nearly as effectively as the complete czc efflux system (CzcABC). The CzcB protein is thought to funnel zinc cations to the CzcA transport protein.</text>
</comment>
<dbReference type="InterPro" id="IPR051909">
    <property type="entry name" value="MFP_Cation_Efflux"/>
</dbReference>
<dbReference type="FunFam" id="2.40.420.20:FF:000006">
    <property type="entry name" value="RND family efflux transporter MFP subunit"/>
    <property type="match status" value="1"/>
</dbReference>
<keyword evidence="6" id="KW-0175">Coiled coil</keyword>
<dbReference type="InterPro" id="IPR058649">
    <property type="entry name" value="CzcB_C"/>
</dbReference>
<dbReference type="Pfam" id="PF25975">
    <property type="entry name" value="CzcB_C"/>
    <property type="match status" value="1"/>
</dbReference>
<dbReference type="NCBIfam" id="TIGR01730">
    <property type="entry name" value="RND_mfp"/>
    <property type="match status" value="1"/>
</dbReference>
<dbReference type="GO" id="GO:0016020">
    <property type="term" value="C:membrane"/>
    <property type="evidence" value="ECO:0007669"/>
    <property type="project" value="InterPro"/>
</dbReference>
<keyword evidence="2" id="KW-0813">Transport</keyword>
<dbReference type="GO" id="GO:0060003">
    <property type="term" value="P:copper ion export"/>
    <property type="evidence" value="ECO:0007669"/>
    <property type="project" value="TreeGrafter"/>
</dbReference>
<comment type="similarity">
    <text evidence="1">Belongs to the membrane fusion protein (MFP) (TC 8.A.1) family.</text>
</comment>
<evidence type="ECO:0000256" key="4">
    <source>
        <dbReference type="ARBA" id="ARBA00043263"/>
    </source>
</evidence>
<evidence type="ECO:0000256" key="7">
    <source>
        <dbReference type="SAM" id="SignalP"/>
    </source>
</evidence>
<feature type="domain" description="CusB-like beta-barrel" evidence="8">
    <location>
        <begin position="245"/>
        <end position="321"/>
    </location>
</feature>
<feature type="signal peptide" evidence="7">
    <location>
        <begin position="1"/>
        <end position="27"/>
    </location>
</feature>
<dbReference type="OrthoDB" id="9806939at2"/>